<dbReference type="InterPro" id="IPR036397">
    <property type="entry name" value="RNaseH_sf"/>
</dbReference>
<name>W2QDL4_PHYN3</name>
<protein>
    <recommendedName>
        <fullName evidence="3">Tc1-like transposase DDE domain-containing protein</fullName>
    </recommendedName>
</protein>
<dbReference type="STRING" id="761204.W2QDL4"/>
<reference evidence="1 2" key="2">
    <citation type="submission" date="2013-11" db="EMBL/GenBank/DDBJ databases">
        <title>The Genome Sequence of Phytophthora parasitica INRA-310.</title>
        <authorList>
            <consortium name="The Broad Institute Genomics Platform"/>
            <person name="Russ C."/>
            <person name="Tyler B."/>
            <person name="Panabieres F."/>
            <person name="Shan W."/>
            <person name="Tripathy S."/>
            <person name="Grunwald N."/>
            <person name="Machado M."/>
            <person name="Johnson C.S."/>
            <person name="Arredondo F."/>
            <person name="Hong C."/>
            <person name="Coffey M."/>
            <person name="Young S.K."/>
            <person name="Zeng Q."/>
            <person name="Gargeya S."/>
            <person name="Fitzgerald M."/>
            <person name="Abouelleil A."/>
            <person name="Alvarado L."/>
            <person name="Chapman S.B."/>
            <person name="Gainer-Dewar J."/>
            <person name="Goldberg J."/>
            <person name="Griggs A."/>
            <person name="Gujja S."/>
            <person name="Hansen M."/>
            <person name="Howarth C."/>
            <person name="Imamovic A."/>
            <person name="Ireland A."/>
            <person name="Larimer J."/>
            <person name="McCowan C."/>
            <person name="Murphy C."/>
            <person name="Pearson M."/>
            <person name="Poon T.W."/>
            <person name="Priest M."/>
            <person name="Roberts A."/>
            <person name="Saif S."/>
            <person name="Shea T."/>
            <person name="Sykes S."/>
            <person name="Wortman J."/>
            <person name="Nusbaum C."/>
            <person name="Birren B."/>
        </authorList>
    </citation>
    <scope>NUCLEOTIDE SEQUENCE [LARGE SCALE GENOMIC DNA]</scope>
    <source>
        <strain evidence="1 2">INRA-310</strain>
    </source>
</reference>
<dbReference type="AlphaFoldDB" id="W2QDL4"/>
<evidence type="ECO:0008006" key="3">
    <source>
        <dbReference type="Google" id="ProtNLM"/>
    </source>
</evidence>
<proteinExistence type="predicted"/>
<evidence type="ECO:0000313" key="1">
    <source>
        <dbReference type="EMBL" id="ETN10350.1"/>
    </source>
</evidence>
<gene>
    <name evidence="1" type="ORF">PPTG_10496</name>
</gene>
<dbReference type="PANTHER" id="PTHR47169">
    <property type="entry name" value="OS01G0541250 PROTEIN"/>
    <property type="match status" value="1"/>
</dbReference>
<dbReference type="EMBL" id="KI669582">
    <property type="protein sequence ID" value="ETN10350.1"/>
    <property type="molecule type" value="Genomic_DNA"/>
</dbReference>
<dbReference type="GeneID" id="20180117"/>
<dbReference type="Gene3D" id="3.30.420.10">
    <property type="entry name" value="Ribonuclease H-like superfamily/Ribonuclease H"/>
    <property type="match status" value="1"/>
</dbReference>
<organism evidence="1 2">
    <name type="scientific">Phytophthora nicotianae (strain INRA-310)</name>
    <name type="common">Phytophthora parasitica</name>
    <dbReference type="NCBI Taxonomy" id="761204"/>
    <lineage>
        <taxon>Eukaryota</taxon>
        <taxon>Sar</taxon>
        <taxon>Stramenopiles</taxon>
        <taxon>Oomycota</taxon>
        <taxon>Peronosporomycetes</taxon>
        <taxon>Peronosporales</taxon>
        <taxon>Peronosporaceae</taxon>
        <taxon>Phytophthora</taxon>
    </lineage>
</organism>
<reference evidence="2" key="1">
    <citation type="submission" date="2011-12" db="EMBL/GenBank/DDBJ databases">
        <authorList>
            <consortium name="The Broad Institute Genome Sequencing Platform"/>
            <person name="Russ C."/>
            <person name="Tyler B."/>
            <person name="Panabieres F."/>
            <person name="Shan W."/>
            <person name="Tripathy S."/>
            <person name="Grunwald N."/>
            <person name="Machado M."/>
            <person name="Young S.K."/>
            <person name="Zeng Q."/>
            <person name="Gargeya S."/>
            <person name="Fitzgerald M."/>
            <person name="Haas B."/>
            <person name="Abouelleil A."/>
            <person name="Alvarado L."/>
            <person name="Arachchi H.M."/>
            <person name="Berlin A."/>
            <person name="Chapman S.B."/>
            <person name="Gearin G."/>
            <person name="Goldberg J."/>
            <person name="Griggs A."/>
            <person name="Gujja S."/>
            <person name="Hansen M."/>
            <person name="Heiman D."/>
            <person name="Howarth C."/>
            <person name="Larimer J."/>
            <person name="Lui A."/>
            <person name="MacDonald P.J.P."/>
            <person name="McCowen C."/>
            <person name="Montmayeur A."/>
            <person name="Murphy C."/>
            <person name="Neiman D."/>
            <person name="Pearson M."/>
            <person name="Priest M."/>
            <person name="Roberts A."/>
            <person name="Saif S."/>
            <person name="Shea T."/>
            <person name="Sisk P."/>
            <person name="Stolte C."/>
            <person name="Sykes S."/>
            <person name="Wortman J."/>
            <person name="Nusbaum C."/>
            <person name="Birren B."/>
        </authorList>
    </citation>
    <scope>NUCLEOTIDE SEQUENCE [LARGE SCALE GENOMIC DNA]</scope>
    <source>
        <strain evidence="2">INRA-310</strain>
    </source>
</reference>
<sequence length="159" mass="17781">MNPLRELARTDRVEREIYRQALCRMVIPHIKEVWPSSKRVALQRDNAKPHVAVDDPEVAAACSLEDWDMKIISQPANSPDFNANDLGFFNSLQSLQHKNALLTLQSVLQASMSVDSCNKYAIPHLSKDKLRVDTGLFLPSLACGGEVHNKSKPFLSSVK</sequence>
<dbReference type="GO" id="GO:0003676">
    <property type="term" value="F:nucleic acid binding"/>
    <property type="evidence" value="ECO:0007669"/>
    <property type="project" value="InterPro"/>
</dbReference>
<dbReference type="RefSeq" id="XP_008904111.1">
    <property type="nucleotide sequence ID" value="XM_008905863.1"/>
</dbReference>
<dbReference type="Proteomes" id="UP000018817">
    <property type="component" value="Unassembled WGS sequence"/>
</dbReference>
<dbReference type="VEuPathDB" id="FungiDB:PPTG_10496"/>
<evidence type="ECO:0000313" key="2">
    <source>
        <dbReference type="Proteomes" id="UP000018817"/>
    </source>
</evidence>
<accession>W2QDL4</accession>